<comment type="subunit">
    <text evidence="6">Homohexamer.</text>
</comment>
<dbReference type="FunFam" id="3.90.80.10:FF:000001">
    <property type="entry name" value="Inorganic pyrophosphatase"/>
    <property type="match status" value="1"/>
</dbReference>
<evidence type="ECO:0000256" key="4">
    <source>
        <dbReference type="ARBA" id="ARBA00022801"/>
    </source>
</evidence>
<gene>
    <name evidence="6" type="primary">ppa</name>
    <name evidence="7" type="ORF">SAMN05216255_3291</name>
</gene>
<dbReference type="GO" id="GO:0000287">
    <property type="term" value="F:magnesium ion binding"/>
    <property type="evidence" value="ECO:0007669"/>
    <property type="project" value="UniProtKB-UniRule"/>
</dbReference>
<keyword evidence="5 6" id="KW-0460">Magnesium</keyword>
<dbReference type="AlphaFoldDB" id="A0A239H502"/>
<feature type="binding site" evidence="6">
    <location>
        <position position="59"/>
    </location>
    <ligand>
        <name>substrate</name>
    </ligand>
</feature>
<feature type="binding site" evidence="6">
    <location>
        <position position="100"/>
    </location>
    <ligand>
        <name>Mg(2+)</name>
        <dbReference type="ChEBI" id="CHEBI:18420"/>
        <label>1</label>
    </ligand>
</feature>
<proteinExistence type="inferred from homology"/>
<keyword evidence="8" id="KW-1185">Reference proteome</keyword>
<dbReference type="Gene3D" id="3.90.80.10">
    <property type="entry name" value="Inorganic pyrophosphatase"/>
    <property type="match status" value="1"/>
</dbReference>
<feature type="binding site" evidence="6">
    <location>
        <position position="100"/>
    </location>
    <ligand>
        <name>Mg(2+)</name>
        <dbReference type="ChEBI" id="CHEBI:18420"/>
        <label>2</label>
    </ligand>
</feature>
<evidence type="ECO:0000256" key="6">
    <source>
        <dbReference type="HAMAP-Rule" id="MF_00209"/>
    </source>
</evidence>
<evidence type="ECO:0000313" key="8">
    <source>
        <dbReference type="Proteomes" id="UP000242915"/>
    </source>
</evidence>
<dbReference type="NCBIfam" id="NF002317">
    <property type="entry name" value="PRK01250.1"/>
    <property type="match status" value="1"/>
</dbReference>
<evidence type="ECO:0000256" key="3">
    <source>
        <dbReference type="ARBA" id="ARBA00022723"/>
    </source>
</evidence>
<comment type="function">
    <text evidence="6">Catalyzes the hydrolysis of inorganic pyrophosphate (PPi) forming two phosphate ions.</text>
</comment>
<dbReference type="EC" id="3.6.1.1" evidence="6"/>
<dbReference type="CDD" id="cd00412">
    <property type="entry name" value="pyrophosphatase"/>
    <property type="match status" value="1"/>
</dbReference>
<feature type="binding site" evidence="6">
    <location>
        <position position="73"/>
    </location>
    <ligand>
        <name>substrate</name>
    </ligand>
</feature>
<dbReference type="SUPFAM" id="SSF50324">
    <property type="entry name" value="Inorganic pyrophosphatase"/>
    <property type="match status" value="1"/>
</dbReference>
<evidence type="ECO:0000256" key="5">
    <source>
        <dbReference type="ARBA" id="ARBA00022842"/>
    </source>
</evidence>
<keyword evidence="4 6" id="KW-0378">Hydrolase</keyword>
<organism evidence="7 8">
    <name type="scientific">Pseudomonas segetis</name>
    <dbReference type="NCBI Taxonomy" id="298908"/>
    <lineage>
        <taxon>Bacteria</taxon>
        <taxon>Pseudomonadati</taxon>
        <taxon>Pseudomonadota</taxon>
        <taxon>Gammaproteobacteria</taxon>
        <taxon>Pseudomonadales</taxon>
        <taxon>Pseudomonadaceae</taxon>
        <taxon>Pseudomonas</taxon>
    </lineage>
</organism>
<feature type="binding site" evidence="6">
    <location>
        <position position="85"/>
    </location>
    <ligand>
        <name>substrate</name>
    </ligand>
</feature>
<name>A0A239H502_9PSED</name>
<evidence type="ECO:0000256" key="2">
    <source>
        <dbReference type="ARBA" id="ARBA00022490"/>
    </source>
</evidence>
<evidence type="ECO:0000313" key="7">
    <source>
        <dbReference type="EMBL" id="SNS76292.1"/>
    </source>
</evidence>
<dbReference type="InterPro" id="IPR008162">
    <property type="entry name" value="Pyrophosphatase"/>
</dbReference>
<protein>
    <recommendedName>
        <fullName evidence="6">Inorganic pyrophosphatase</fullName>
        <ecNumber evidence="6">3.6.1.1</ecNumber>
    </recommendedName>
    <alternativeName>
        <fullName evidence="6">Pyrophosphate phospho-hydrolase</fullName>
        <shortName evidence="6">PPase</shortName>
    </alternativeName>
</protein>
<comment type="catalytic activity">
    <reaction evidence="6">
        <text>diphosphate + H2O = 2 phosphate + H(+)</text>
        <dbReference type="Rhea" id="RHEA:24576"/>
        <dbReference type="ChEBI" id="CHEBI:15377"/>
        <dbReference type="ChEBI" id="CHEBI:15378"/>
        <dbReference type="ChEBI" id="CHEBI:33019"/>
        <dbReference type="ChEBI" id="CHEBI:43474"/>
        <dbReference type="EC" id="3.6.1.1"/>
    </reaction>
</comment>
<dbReference type="Proteomes" id="UP000242915">
    <property type="component" value="Unassembled WGS sequence"/>
</dbReference>
<dbReference type="PANTHER" id="PTHR10286">
    <property type="entry name" value="INORGANIC PYROPHOSPHATASE"/>
    <property type="match status" value="1"/>
</dbReference>
<dbReference type="GO" id="GO:0006796">
    <property type="term" value="P:phosphate-containing compound metabolic process"/>
    <property type="evidence" value="ECO:0007669"/>
    <property type="project" value="InterPro"/>
</dbReference>
<keyword evidence="2 6" id="KW-0963">Cytoplasm</keyword>
<feature type="binding site" evidence="6">
    <location>
        <position position="95"/>
    </location>
    <ligand>
        <name>Mg(2+)</name>
        <dbReference type="ChEBI" id="CHEBI:18420"/>
        <label>1</label>
    </ligand>
</feature>
<feature type="binding site" evidence="6">
    <location>
        <position position="132"/>
    </location>
    <ligand>
        <name>Mg(2+)</name>
        <dbReference type="ChEBI" id="CHEBI:18420"/>
        <label>1</label>
    </ligand>
</feature>
<dbReference type="Pfam" id="PF00719">
    <property type="entry name" value="Pyrophosphatase"/>
    <property type="match status" value="1"/>
</dbReference>
<dbReference type="PROSITE" id="PS00387">
    <property type="entry name" value="PPASE"/>
    <property type="match status" value="1"/>
</dbReference>
<accession>A0A239H502</accession>
<keyword evidence="3 6" id="KW-0479">Metal-binding</keyword>
<dbReference type="HAMAP" id="MF_00209">
    <property type="entry name" value="Inorganic_PPase"/>
    <property type="match status" value="1"/>
</dbReference>
<comment type="cofactor">
    <cofactor evidence="1 6">
        <name>Mg(2+)</name>
        <dbReference type="ChEBI" id="CHEBI:18420"/>
    </cofactor>
</comment>
<feature type="binding site" evidence="6">
    <location>
        <position position="171"/>
    </location>
    <ligand>
        <name>substrate</name>
    </ligand>
</feature>
<dbReference type="GO" id="GO:0004427">
    <property type="term" value="F:inorganic diphosphate phosphatase activity"/>
    <property type="evidence" value="ECO:0007669"/>
    <property type="project" value="UniProtKB-UniRule"/>
</dbReference>
<evidence type="ECO:0000256" key="1">
    <source>
        <dbReference type="ARBA" id="ARBA00001946"/>
    </source>
</evidence>
<comment type="subcellular location">
    <subcellularLocation>
        <location evidence="6">Cytoplasm</location>
    </subcellularLocation>
</comment>
<dbReference type="GO" id="GO:0005737">
    <property type="term" value="C:cytoplasm"/>
    <property type="evidence" value="ECO:0007669"/>
    <property type="project" value="UniProtKB-SubCell"/>
</dbReference>
<comment type="similarity">
    <text evidence="6">Belongs to the PPase family.</text>
</comment>
<dbReference type="InterPro" id="IPR036649">
    <property type="entry name" value="Pyrophosphatase_sf"/>
</dbReference>
<dbReference type="EMBL" id="FZOG01000004">
    <property type="protein sequence ID" value="SNS76292.1"/>
    <property type="molecule type" value="Genomic_DNA"/>
</dbReference>
<reference evidence="8" key="1">
    <citation type="submission" date="2017-06" db="EMBL/GenBank/DDBJ databases">
        <authorList>
            <person name="Varghese N."/>
            <person name="Submissions S."/>
        </authorList>
    </citation>
    <scope>NUCLEOTIDE SEQUENCE [LARGE SCALE GENOMIC DNA]</scope>
    <source>
        <strain evidence="8">CIP 108523</strain>
    </source>
</reference>
<sequence length="204" mass="22683">MVNYASVATMREYAYNLATFLAHFQGVNPMSYSKIPAGKDLPNDIYVAIEIPANHAPIKYEIDHDSDCLFVDRFMATPMFYPANYGYIPNTLADDGDPLDVLVVTPYPVAPGAVIRARPVGVLHMTDEAGGDAKLIAVPHDKLSQLYVDIKEYTDLPALLLEQIKHFFENYKDLEKGKWVKVEGWGNADAARAEITKAVAAYKK</sequence>